<evidence type="ECO:0000313" key="2">
    <source>
        <dbReference type="EMBL" id="KAJ7099414.1"/>
    </source>
</evidence>
<dbReference type="AlphaFoldDB" id="A0AAD6XZK8"/>
<sequence>MGVQSVRTKQDLRLASRGLREVDLFQLNSTSLGSVRSEPDDLLVQDLALAQGRNRDRNYSCKEWLFKTCSKPFPTPPSSIGRSTQFQLVERVRTFKILLPVQPALKLGAPPRSAHCALYEQRNTSIRIQTRRRQQNGPLKSGNLPKAPNSKLAKKQNISARARRRRRRRTSYARPHASDAAHMRRPAKRVGAQAQRFAPHVKGATRRVRALPPSPGVPARFKHSDAAHMRCPAKRVRTELGQRNAVSRPALHFLRSGSNPRSGDLRACAASTRPDSPPALALARLRAALDTFGLER</sequence>
<gene>
    <name evidence="2" type="ORF">B0H15DRAFT_944834</name>
</gene>
<organism evidence="2 3">
    <name type="scientific">Mycena belliarum</name>
    <dbReference type="NCBI Taxonomy" id="1033014"/>
    <lineage>
        <taxon>Eukaryota</taxon>
        <taxon>Fungi</taxon>
        <taxon>Dikarya</taxon>
        <taxon>Basidiomycota</taxon>
        <taxon>Agaricomycotina</taxon>
        <taxon>Agaricomycetes</taxon>
        <taxon>Agaricomycetidae</taxon>
        <taxon>Agaricales</taxon>
        <taxon>Marasmiineae</taxon>
        <taxon>Mycenaceae</taxon>
        <taxon>Mycena</taxon>
    </lineage>
</organism>
<keyword evidence="3" id="KW-1185">Reference proteome</keyword>
<feature type="region of interest" description="Disordered" evidence="1">
    <location>
        <begin position="253"/>
        <end position="274"/>
    </location>
</feature>
<evidence type="ECO:0000256" key="1">
    <source>
        <dbReference type="SAM" id="MobiDB-lite"/>
    </source>
</evidence>
<accession>A0AAD6XZK8</accession>
<protein>
    <submittedName>
        <fullName evidence="2">Uncharacterized protein</fullName>
    </submittedName>
</protein>
<dbReference type="EMBL" id="JARJCN010000007">
    <property type="protein sequence ID" value="KAJ7099414.1"/>
    <property type="molecule type" value="Genomic_DNA"/>
</dbReference>
<reference evidence="2" key="1">
    <citation type="submission" date="2023-03" db="EMBL/GenBank/DDBJ databases">
        <title>Massive genome expansion in bonnet fungi (Mycena s.s.) driven by repeated elements and novel gene families across ecological guilds.</title>
        <authorList>
            <consortium name="Lawrence Berkeley National Laboratory"/>
            <person name="Harder C.B."/>
            <person name="Miyauchi S."/>
            <person name="Viragh M."/>
            <person name="Kuo A."/>
            <person name="Thoen E."/>
            <person name="Andreopoulos B."/>
            <person name="Lu D."/>
            <person name="Skrede I."/>
            <person name="Drula E."/>
            <person name="Henrissat B."/>
            <person name="Morin E."/>
            <person name="Kohler A."/>
            <person name="Barry K."/>
            <person name="LaButti K."/>
            <person name="Morin E."/>
            <person name="Salamov A."/>
            <person name="Lipzen A."/>
            <person name="Mereny Z."/>
            <person name="Hegedus B."/>
            <person name="Baldrian P."/>
            <person name="Stursova M."/>
            <person name="Weitz H."/>
            <person name="Taylor A."/>
            <person name="Grigoriev I.V."/>
            <person name="Nagy L.G."/>
            <person name="Martin F."/>
            <person name="Kauserud H."/>
        </authorList>
    </citation>
    <scope>NUCLEOTIDE SEQUENCE</scope>
    <source>
        <strain evidence="2">CBHHK173m</strain>
    </source>
</reference>
<evidence type="ECO:0000313" key="3">
    <source>
        <dbReference type="Proteomes" id="UP001222325"/>
    </source>
</evidence>
<feature type="compositionally biased region" description="Basic residues" evidence="1">
    <location>
        <begin position="161"/>
        <end position="171"/>
    </location>
</feature>
<feature type="region of interest" description="Disordered" evidence="1">
    <location>
        <begin position="124"/>
        <end position="228"/>
    </location>
</feature>
<proteinExistence type="predicted"/>
<comment type="caution">
    <text evidence="2">The sequence shown here is derived from an EMBL/GenBank/DDBJ whole genome shotgun (WGS) entry which is preliminary data.</text>
</comment>
<name>A0AAD6XZK8_9AGAR</name>
<dbReference type="Proteomes" id="UP001222325">
    <property type="component" value="Unassembled WGS sequence"/>
</dbReference>